<comment type="caution">
    <text evidence="1">The sequence shown here is derived from an EMBL/GenBank/DDBJ whole genome shotgun (WGS) entry which is preliminary data.</text>
</comment>
<accession>A0A644YCF4</accession>
<dbReference type="InterPro" id="IPR045707">
    <property type="entry name" value="DUF6063"/>
</dbReference>
<dbReference type="EMBL" id="VSSQ01004705">
    <property type="protein sequence ID" value="MPM26322.1"/>
    <property type="molecule type" value="Genomic_DNA"/>
</dbReference>
<protein>
    <submittedName>
        <fullName evidence="1">Uncharacterized protein</fullName>
    </submittedName>
</protein>
<dbReference type="AlphaFoldDB" id="A0A644YCF4"/>
<dbReference type="Pfam" id="PF19539">
    <property type="entry name" value="DUF6063"/>
    <property type="match status" value="1"/>
</dbReference>
<evidence type="ECO:0000313" key="1">
    <source>
        <dbReference type="EMBL" id="MPM26322.1"/>
    </source>
</evidence>
<gene>
    <name evidence="1" type="ORF">SDC9_72823</name>
</gene>
<name>A0A644YCF4_9ZZZZ</name>
<organism evidence="1">
    <name type="scientific">bioreactor metagenome</name>
    <dbReference type="NCBI Taxonomy" id="1076179"/>
    <lineage>
        <taxon>unclassified sequences</taxon>
        <taxon>metagenomes</taxon>
        <taxon>ecological metagenomes</taxon>
    </lineage>
</organism>
<reference evidence="1" key="1">
    <citation type="submission" date="2019-08" db="EMBL/GenBank/DDBJ databases">
        <authorList>
            <person name="Kucharzyk K."/>
            <person name="Murdoch R.W."/>
            <person name="Higgins S."/>
            <person name="Loffler F."/>
        </authorList>
    </citation>
    <scope>NUCLEOTIDE SEQUENCE</scope>
</reference>
<sequence>MYNIEDIAMGNRIFYYLLKNGELKEEVERDLYRAYSEKEEVMSLVKRQGEDFNCSIEKYSGVIYLIPKEDNDFLGYSKGELKKELCKSGGTDKDYYLSQFVILTILVTFYNSQGKSSKSRDFLKGGELSNLVNEKLKDAVEKEELEDLEKTSGIAFTNLYESWQALKSSDKATTAKTTKEGFIYTILTFLENQGLIMYIKDDDMIKTTSKLDNFMDWNILNKNNYERVAKALGGAEGE</sequence>
<proteinExistence type="predicted"/>